<protein>
    <recommendedName>
        <fullName evidence="3">DUF676 domain-containing protein</fullName>
    </recommendedName>
</protein>
<dbReference type="AlphaFoldDB" id="A0A7S2KLI0"/>
<keyword evidence="1" id="KW-0812">Transmembrane</keyword>
<dbReference type="PANTHER" id="PTHR42044">
    <property type="entry name" value="DUF676 DOMAIN-CONTAINING PROTEIN-RELATED"/>
    <property type="match status" value="1"/>
</dbReference>
<organism evidence="2">
    <name type="scientific">Skeletonema marinoi</name>
    <dbReference type="NCBI Taxonomy" id="267567"/>
    <lineage>
        <taxon>Eukaryota</taxon>
        <taxon>Sar</taxon>
        <taxon>Stramenopiles</taxon>
        <taxon>Ochrophyta</taxon>
        <taxon>Bacillariophyta</taxon>
        <taxon>Coscinodiscophyceae</taxon>
        <taxon>Thalassiosirophycidae</taxon>
        <taxon>Thalassiosirales</taxon>
        <taxon>Skeletonemataceae</taxon>
        <taxon>Skeletonema</taxon>
        <taxon>Skeletonema marinoi-dohrnii complex</taxon>
    </lineage>
</organism>
<dbReference type="PANTHER" id="PTHR42044:SF2">
    <property type="entry name" value="DUF676 DOMAIN-CONTAINING PROTEIN"/>
    <property type="match status" value="1"/>
</dbReference>
<accession>A0A7S2KLI0</accession>
<name>A0A7S2KLI0_9STRA</name>
<keyword evidence="1" id="KW-1133">Transmembrane helix</keyword>
<keyword evidence="1" id="KW-0472">Membrane</keyword>
<evidence type="ECO:0000313" key="2">
    <source>
        <dbReference type="EMBL" id="CAD9580481.1"/>
    </source>
</evidence>
<evidence type="ECO:0008006" key="3">
    <source>
        <dbReference type="Google" id="ProtNLM"/>
    </source>
</evidence>
<dbReference type="EMBL" id="HBGZ01004905">
    <property type="protein sequence ID" value="CAD9580481.1"/>
    <property type="molecule type" value="Transcribed_RNA"/>
</dbReference>
<proteinExistence type="predicted"/>
<feature type="transmembrane region" description="Helical" evidence="1">
    <location>
        <begin position="37"/>
        <end position="59"/>
    </location>
</feature>
<gene>
    <name evidence="2" type="ORF">SMAR0320_LOCUS3352</name>
</gene>
<feature type="transmembrane region" description="Helical" evidence="1">
    <location>
        <begin position="12"/>
        <end position="30"/>
    </location>
</feature>
<evidence type="ECO:0000256" key="1">
    <source>
        <dbReference type="SAM" id="Phobius"/>
    </source>
</evidence>
<sequence length="428" mass="47802">MLLTIKTQLLRATSVVTTAIGSGIFVAGIATQPVMSLFCGSISPTSAWILSLGAFYYGYGVGLGGYLIGGALACALCGVIGSPLYLVKSLLGPKQPEPQVKMVKPKEASVKSKKGLVATTVRAITRPFFRLIFLVLGILDTVIQTSFLEKRGATKEDRNWFWNQLYEKDEDYYEYDEVYGGEVQNDHPEELWIFCNGIMNDVDDAKRACKKITEMFGRPCKLLHNPTDGPILDLLECLMGKTGLFRLGCTGPRKLLRNILDKEMKKDCYKKIVLVAHSQGTIISGNVIADFNDRIEDKEKYTVEEREVIKKNMSKLEVYIFAGAAHYMSGKYVSHLECLSNRGDVVAVLGHIFPNILKSIWRNTRGNGIIYDHCKDHVETSNWGHSFIPHYLAPMEKGCFSGSKLATDYWLKNPQKKNESETSPLISK</sequence>
<reference evidence="2" key="1">
    <citation type="submission" date="2021-01" db="EMBL/GenBank/DDBJ databases">
        <authorList>
            <person name="Corre E."/>
            <person name="Pelletier E."/>
            <person name="Niang G."/>
            <person name="Scheremetjew M."/>
            <person name="Finn R."/>
            <person name="Kale V."/>
            <person name="Holt S."/>
            <person name="Cochrane G."/>
            <person name="Meng A."/>
            <person name="Brown T."/>
            <person name="Cohen L."/>
        </authorList>
    </citation>
    <scope>NUCLEOTIDE SEQUENCE</scope>
    <source>
        <strain evidence="2">SM1012Den-03</strain>
    </source>
</reference>
<feature type="transmembrane region" description="Helical" evidence="1">
    <location>
        <begin position="65"/>
        <end position="87"/>
    </location>
</feature>